<dbReference type="GO" id="GO:0071555">
    <property type="term" value="P:cell wall organization"/>
    <property type="evidence" value="ECO:0007669"/>
    <property type="project" value="UniProtKB-KW"/>
</dbReference>
<dbReference type="GO" id="GO:0044780">
    <property type="term" value="P:bacterial-type flagellum assembly"/>
    <property type="evidence" value="ECO:0007669"/>
    <property type="project" value="InterPro"/>
</dbReference>
<dbReference type="Pfam" id="PF01832">
    <property type="entry name" value="Glucosaminidase"/>
    <property type="match status" value="1"/>
</dbReference>
<dbReference type="Pfam" id="PF10135">
    <property type="entry name" value="Rod-binding"/>
    <property type="match status" value="1"/>
</dbReference>
<proteinExistence type="inferred from homology"/>
<keyword evidence="6" id="KW-0574">Periplasm</keyword>
<dbReference type="Proteomes" id="UP000266313">
    <property type="component" value="Chromosome"/>
</dbReference>
<protein>
    <recommendedName>
        <fullName evidence="5">Peptidoglycan hydrolase FlgJ</fullName>
    </recommendedName>
    <alternativeName>
        <fullName evidence="11">Muramidase FlgJ</fullName>
    </alternativeName>
</protein>
<dbReference type="SMART" id="SM00047">
    <property type="entry name" value="LYZ2"/>
    <property type="match status" value="1"/>
</dbReference>
<evidence type="ECO:0000256" key="11">
    <source>
        <dbReference type="ARBA" id="ARBA00030835"/>
    </source>
</evidence>
<dbReference type="GO" id="GO:0071973">
    <property type="term" value="P:bacterial-type flagellum-dependent cell motility"/>
    <property type="evidence" value="ECO:0007669"/>
    <property type="project" value="TreeGrafter"/>
</dbReference>
<dbReference type="GO" id="GO:0042597">
    <property type="term" value="C:periplasmic space"/>
    <property type="evidence" value="ECO:0007669"/>
    <property type="project" value="UniProtKB-SubCell"/>
</dbReference>
<dbReference type="GO" id="GO:0016798">
    <property type="term" value="F:hydrolase activity, acting on glycosyl bonds"/>
    <property type="evidence" value="ECO:0007669"/>
    <property type="project" value="UniProtKB-KW"/>
</dbReference>
<evidence type="ECO:0000256" key="8">
    <source>
        <dbReference type="ARBA" id="ARBA00022801"/>
    </source>
</evidence>
<keyword evidence="8" id="KW-0378">Hydrolase</keyword>
<evidence type="ECO:0000256" key="5">
    <source>
        <dbReference type="ARBA" id="ARBA00013433"/>
    </source>
</evidence>
<dbReference type="NCBIfam" id="TIGR02541">
    <property type="entry name" value="flagell_FlgJ"/>
    <property type="match status" value="1"/>
</dbReference>
<dbReference type="Gene3D" id="1.10.530.10">
    <property type="match status" value="1"/>
</dbReference>
<evidence type="ECO:0000313" key="14">
    <source>
        <dbReference type="EMBL" id="BBA32597.1"/>
    </source>
</evidence>
<evidence type="ECO:0000256" key="2">
    <source>
        <dbReference type="ARBA" id="ARBA00004418"/>
    </source>
</evidence>
<evidence type="ECO:0000256" key="6">
    <source>
        <dbReference type="ARBA" id="ARBA00022764"/>
    </source>
</evidence>
<organism evidence="14 15">
    <name type="scientific">Methylocaldum marinum</name>
    <dbReference type="NCBI Taxonomy" id="1432792"/>
    <lineage>
        <taxon>Bacteria</taxon>
        <taxon>Pseudomonadati</taxon>
        <taxon>Pseudomonadota</taxon>
        <taxon>Gammaproteobacteria</taxon>
        <taxon>Methylococcales</taxon>
        <taxon>Methylococcaceae</taxon>
        <taxon>Methylocaldum</taxon>
    </lineage>
</organism>
<dbReference type="OrthoDB" id="289937at2"/>
<dbReference type="Gene3D" id="2.10.70.40">
    <property type="entry name" value="peptidoglycan hydrolase"/>
    <property type="match status" value="1"/>
</dbReference>
<dbReference type="InterPro" id="IPR023346">
    <property type="entry name" value="Lysozyme-like_dom_sf"/>
</dbReference>
<evidence type="ECO:0000259" key="13">
    <source>
        <dbReference type="SMART" id="SM00047"/>
    </source>
</evidence>
<dbReference type="KEGG" id="mmai:sS8_0632"/>
<keyword evidence="10" id="KW-0961">Cell wall biogenesis/degradation</keyword>
<comment type="subcellular location">
    <subcellularLocation>
        <location evidence="2">Periplasm</location>
    </subcellularLocation>
</comment>
<evidence type="ECO:0000256" key="12">
    <source>
        <dbReference type="SAM" id="MobiDB-lite"/>
    </source>
</evidence>
<dbReference type="InterPro" id="IPR051056">
    <property type="entry name" value="Glycosyl_Hydrolase_73"/>
</dbReference>
<dbReference type="PANTHER" id="PTHR33308">
    <property type="entry name" value="PEPTIDOGLYCAN HYDROLASE FLGJ"/>
    <property type="match status" value="1"/>
</dbReference>
<keyword evidence="15" id="KW-1185">Reference proteome</keyword>
<keyword evidence="7" id="KW-1005">Bacterial flagellum biogenesis</keyword>
<evidence type="ECO:0000313" key="15">
    <source>
        <dbReference type="Proteomes" id="UP000266313"/>
    </source>
</evidence>
<dbReference type="SUPFAM" id="SSF53955">
    <property type="entry name" value="Lysozyme-like"/>
    <property type="match status" value="1"/>
</dbReference>
<dbReference type="AlphaFoldDB" id="A0A250KLZ0"/>
<feature type="region of interest" description="Disordered" evidence="12">
    <location>
        <begin position="123"/>
        <end position="163"/>
    </location>
</feature>
<name>A0A250KLZ0_9GAMM</name>
<comment type="similarity">
    <text evidence="4">In the C-terminal section; belongs to the glycosyl hydrolase 73 family.</text>
</comment>
<dbReference type="EMBL" id="AP017928">
    <property type="protein sequence ID" value="BBA32597.1"/>
    <property type="molecule type" value="Genomic_DNA"/>
</dbReference>
<reference evidence="14 15" key="1">
    <citation type="submission" date="2016-12" db="EMBL/GenBank/DDBJ databases">
        <title>Genome sequencing of Methylocaldum marinum.</title>
        <authorList>
            <person name="Takeuchi M."/>
            <person name="Kamagata Y."/>
            <person name="Hiraoka S."/>
            <person name="Oshima K."/>
            <person name="Hattori M."/>
            <person name="Iwasaki W."/>
        </authorList>
    </citation>
    <scope>NUCLEOTIDE SEQUENCE [LARGE SCALE GENOMIC DNA]</scope>
    <source>
        <strain evidence="14 15">S8</strain>
    </source>
</reference>
<evidence type="ECO:0000256" key="1">
    <source>
        <dbReference type="ARBA" id="ARBA00002954"/>
    </source>
</evidence>
<evidence type="ECO:0000256" key="7">
    <source>
        <dbReference type="ARBA" id="ARBA00022795"/>
    </source>
</evidence>
<dbReference type="PANTHER" id="PTHR33308:SF9">
    <property type="entry name" value="PEPTIDOGLYCAN HYDROLASE FLGJ"/>
    <property type="match status" value="1"/>
</dbReference>
<dbReference type="GO" id="GO:0004040">
    <property type="term" value="F:amidase activity"/>
    <property type="evidence" value="ECO:0007669"/>
    <property type="project" value="InterPro"/>
</dbReference>
<accession>A0A250KLZ0</accession>
<comment type="function">
    <text evidence="1">Flagellum-specific muramidase which hydrolyzes the peptidoglycan layer to assemble the rod structure in the periplasmic space.</text>
</comment>
<evidence type="ECO:0000256" key="9">
    <source>
        <dbReference type="ARBA" id="ARBA00023295"/>
    </source>
</evidence>
<feature type="domain" description="Mannosyl-glycoprotein endo-beta-N-acetylglucosamidase-like" evidence="13">
    <location>
        <begin position="164"/>
        <end position="318"/>
    </location>
</feature>
<sequence length="320" mass="34859">MIKQTGLADVYTDFAGTARLRNQAKQDPKAALGETARQFESLFIRMALKSMREAVPNGGLVDGKPAQTFRDMYDQQLAVELGKRSSLGFSDLLVRQLGGDTSSDGIKPAMSLNDYRSHALPRVAKEGSEDTARDGSSAANENAAHLTDKVRSQSRSSPPGPFAGPEEFVNALWPHAREAAAELGVDPKLLLAQAALETGWGKSMAARGSDGHSHNLFGIKADRSWAGEHVTAGTLEYVNGAPVRDRAAFRAYEDYAESFRDYVNFLKTNPRYAAALEHADNPRQFLASLQKAGYATDPRYARKVLAIYEENRALAKLPVT</sequence>
<evidence type="ECO:0000256" key="10">
    <source>
        <dbReference type="ARBA" id="ARBA00023316"/>
    </source>
</evidence>
<comment type="similarity">
    <text evidence="3">In the N-terminal section; belongs to the FlgJ family.</text>
</comment>
<dbReference type="RefSeq" id="WP_119628366.1">
    <property type="nucleotide sequence ID" value="NZ_AP017928.1"/>
</dbReference>
<evidence type="ECO:0000256" key="3">
    <source>
        <dbReference type="ARBA" id="ARBA00006880"/>
    </source>
</evidence>
<dbReference type="InterPro" id="IPR002901">
    <property type="entry name" value="MGlyc_endo_b_GlcNAc-like_dom"/>
</dbReference>
<evidence type="ECO:0000256" key="4">
    <source>
        <dbReference type="ARBA" id="ARBA00007974"/>
    </source>
</evidence>
<keyword evidence="9" id="KW-0326">Glycosidase</keyword>
<dbReference type="PRINTS" id="PR01002">
    <property type="entry name" value="FLGFLGJ"/>
</dbReference>
<feature type="compositionally biased region" description="Basic and acidic residues" evidence="12">
    <location>
        <begin position="123"/>
        <end position="133"/>
    </location>
</feature>
<gene>
    <name evidence="14" type="ORF">sS8_0632</name>
</gene>
<dbReference type="InterPro" id="IPR013377">
    <property type="entry name" value="FlgJ"/>
</dbReference>
<dbReference type="InterPro" id="IPR019301">
    <property type="entry name" value="Flagellar_prot_FlgJ_N"/>
</dbReference>